<dbReference type="GO" id="GO:0009244">
    <property type="term" value="P:lipopolysaccharide core region biosynthetic process"/>
    <property type="evidence" value="ECO:0007669"/>
    <property type="project" value="TreeGrafter"/>
</dbReference>
<dbReference type="EMBL" id="CP136920">
    <property type="protein sequence ID" value="WOO43738.1"/>
    <property type="molecule type" value="Genomic_DNA"/>
</dbReference>
<accession>A0AAQ3LH74</accession>
<evidence type="ECO:0000256" key="3">
    <source>
        <dbReference type="ARBA" id="ARBA00022519"/>
    </source>
</evidence>
<dbReference type="AlphaFoldDB" id="A0AAQ3LH74"/>
<dbReference type="GO" id="GO:0005829">
    <property type="term" value="C:cytosol"/>
    <property type="evidence" value="ECO:0007669"/>
    <property type="project" value="TreeGrafter"/>
</dbReference>
<gene>
    <name evidence="8" type="ORF">RZN69_15160</name>
</gene>
<proteinExistence type="predicted"/>
<organism evidence="8 9">
    <name type="scientific">Rubellicoccus peritrichatus</name>
    <dbReference type="NCBI Taxonomy" id="3080537"/>
    <lineage>
        <taxon>Bacteria</taxon>
        <taxon>Pseudomonadati</taxon>
        <taxon>Verrucomicrobiota</taxon>
        <taxon>Opitutia</taxon>
        <taxon>Puniceicoccales</taxon>
        <taxon>Cerasicoccaceae</taxon>
        <taxon>Rubellicoccus</taxon>
    </lineage>
</organism>
<keyword evidence="2" id="KW-1003">Cell membrane</keyword>
<comment type="subcellular location">
    <subcellularLocation>
        <location evidence="1">Cell inner membrane</location>
    </subcellularLocation>
</comment>
<dbReference type="CDD" id="cd07984">
    <property type="entry name" value="LPLAT_LABLAT-like"/>
    <property type="match status" value="1"/>
</dbReference>
<dbReference type="KEGG" id="puo:RZN69_15160"/>
<dbReference type="CDD" id="cd03789">
    <property type="entry name" value="GT9_LPS_heptosyltransferase"/>
    <property type="match status" value="1"/>
</dbReference>
<dbReference type="InterPro" id="IPR002201">
    <property type="entry name" value="Glyco_trans_9"/>
</dbReference>
<protein>
    <submittedName>
        <fullName evidence="8">Glycosyltransferase family 9 protein</fullName>
    </submittedName>
</protein>
<keyword evidence="4" id="KW-0328">Glycosyltransferase</keyword>
<keyword evidence="5" id="KW-0808">Transferase</keyword>
<dbReference type="InterPro" id="IPR051199">
    <property type="entry name" value="LPS_LOS_Heptosyltrfase"/>
</dbReference>
<reference evidence="8 9" key="1">
    <citation type="submission" date="2023-10" db="EMBL/GenBank/DDBJ databases">
        <title>Rubellicoccus peritrichatus gen. nov., sp. nov., isolated from an algae of coral reef tank.</title>
        <authorList>
            <person name="Luo J."/>
        </authorList>
    </citation>
    <scope>NUCLEOTIDE SEQUENCE [LARGE SCALE GENOMIC DNA]</scope>
    <source>
        <strain evidence="8 9">CR14</strain>
    </source>
</reference>
<dbReference type="Pfam" id="PF01075">
    <property type="entry name" value="Glyco_transf_9"/>
    <property type="match status" value="1"/>
</dbReference>
<dbReference type="SUPFAM" id="SSF53756">
    <property type="entry name" value="UDP-Glycosyltransferase/glycogen phosphorylase"/>
    <property type="match status" value="1"/>
</dbReference>
<dbReference type="Pfam" id="PF03279">
    <property type="entry name" value="Lip_A_acyltrans"/>
    <property type="match status" value="1"/>
</dbReference>
<dbReference type="PANTHER" id="PTHR30160:SF21">
    <property type="entry name" value="LIPOPOLYSACCHARIDE CORE HEPTOSYLTRANSFERASE OPSX"/>
    <property type="match status" value="1"/>
</dbReference>
<dbReference type="GO" id="GO:0009247">
    <property type="term" value="P:glycolipid biosynthetic process"/>
    <property type="evidence" value="ECO:0007669"/>
    <property type="project" value="UniProtKB-ARBA"/>
</dbReference>
<dbReference type="GO" id="GO:0016746">
    <property type="term" value="F:acyltransferase activity"/>
    <property type="evidence" value="ECO:0007669"/>
    <property type="project" value="UniProtKB-KW"/>
</dbReference>
<dbReference type="Proteomes" id="UP001304300">
    <property type="component" value="Chromosome"/>
</dbReference>
<evidence type="ECO:0000313" key="9">
    <source>
        <dbReference type="Proteomes" id="UP001304300"/>
    </source>
</evidence>
<evidence type="ECO:0000256" key="4">
    <source>
        <dbReference type="ARBA" id="ARBA00022676"/>
    </source>
</evidence>
<keyword evidence="3" id="KW-0997">Cell inner membrane</keyword>
<keyword evidence="6" id="KW-0472">Membrane</keyword>
<dbReference type="GO" id="GO:0005886">
    <property type="term" value="C:plasma membrane"/>
    <property type="evidence" value="ECO:0007669"/>
    <property type="project" value="UniProtKB-SubCell"/>
</dbReference>
<sequence length="623" mass="71674">MLCRLLGDIIFFLPTKRRHMLLSNFHHCFPDRSREWREKTARESCRRIIEMATFILVSPHMSKERLRKRFSIDPEFARRIKENADEERPAILLIPHFAMMEALTILPGLIDGPMQHCATIYRPLKQAAIEKWVLDTRQRFGMELLSRKKGFNRAQEILRDKGVVAVLFDQNAGSRGLLTTFFGRVVASTELPGLLAAKFDARIGGIYTEHTGFWRGTVRLNEFECPEDSSQVVFKANQWLEQKLTDDENICADWLWLHNRWRHQDEPHRRLRLESKRNRLEETLAYQDLSALPRRSRFWIRLPNWLGDVVMAVPLISALRKGRPDAEVTLLAQSHFIPLLEKLELAERLIAIPKKGETGYLKFFKELREDYPDVHILLTNSTRGDLEARAIRAPQRFGIERPGKRRKLLSHTWPKPTELDEAEIHQTYLWEKFFQHFGLQEALDLHPIRIASTQRKQTEAIGLICATENSPEKRWPVERWRELIQAMPDKAFHLFGTSRDVEITNAVADGFSPDRVINQAGKTGLVEFAEALCQCEALICNDTGGMHLANMLGVPVVVIYGPTNPVRTGPIFNGQTEIIQPEGCPRTGGSDIAKVKPDEVVKAYNNLLAQKRDEPETPRIDGQ</sequence>
<name>A0AAQ3LH74_9BACT</name>
<keyword evidence="9" id="KW-1185">Reference proteome</keyword>
<evidence type="ECO:0000256" key="6">
    <source>
        <dbReference type="ARBA" id="ARBA00023136"/>
    </source>
</evidence>
<dbReference type="Gene3D" id="3.40.50.2000">
    <property type="entry name" value="Glycogen Phosphorylase B"/>
    <property type="match status" value="2"/>
</dbReference>
<evidence type="ECO:0000256" key="2">
    <source>
        <dbReference type="ARBA" id="ARBA00022475"/>
    </source>
</evidence>
<evidence type="ECO:0000256" key="7">
    <source>
        <dbReference type="ARBA" id="ARBA00023315"/>
    </source>
</evidence>
<dbReference type="InterPro" id="IPR004960">
    <property type="entry name" value="LipA_acyltrans"/>
</dbReference>
<evidence type="ECO:0000256" key="1">
    <source>
        <dbReference type="ARBA" id="ARBA00004533"/>
    </source>
</evidence>
<evidence type="ECO:0000256" key="5">
    <source>
        <dbReference type="ARBA" id="ARBA00022679"/>
    </source>
</evidence>
<evidence type="ECO:0000313" key="8">
    <source>
        <dbReference type="EMBL" id="WOO43738.1"/>
    </source>
</evidence>
<dbReference type="PANTHER" id="PTHR30160">
    <property type="entry name" value="TETRAACYLDISACCHARIDE 4'-KINASE-RELATED"/>
    <property type="match status" value="1"/>
</dbReference>
<keyword evidence="7" id="KW-0012">Acyltransferase</keyword>
<dbReference type="GO" id="GO:0008713">
    <property type="term" value="F:ADP-heptose-lipopolysaccharide heptosyltransferase activity"/>
    <property type="evidence" value="ECO:0007669"/>
    <property type="project" value="TreeGrafter"/>
</dbReference>
<dbReference type="RefSeq" id="WP_317836336.1">
    <property type="nucleotide sequence ID" value="NZ_CP136920.1"/>
</dbReference>